<dbReference type="InterPro" id="IPR030564">
    <property type="entry name" value="Myotubularin"/>
</dbReference>
<dbReference type="AlphaFoldDB" id="A0AAZ3SEJ0"/>
<keyword evidence="4" id="KW-1185">Reference proteome</keyword>
<evidence type="ECO:0000259" key="2">
    <source>
        <dbReference type="PROSITE" id="PS51339"/>
    </source>
</evidence>
<dbReference type="InterPro" id="IPR010569">
    <property type="entry name" value="Myotubularin-like_Pase_dom"/>
</dbReference>
<dbReference type="PANTHER" id="PTHR10807:SF52">
    <property type="entry name" value="MYOTUBULARIN PHOSPHATASE DOMAIN-CONTAINING PROTEIN"/>
    <property type="match status" value="1"/>
</dbReference>
<name>A0AAZ3SEJ0_ONCTS</name>
<dbReference type="Proteomes" id="UP000694402">
    <property type="component" value="Unassembled WGS sequence"/>
</dbReference>
<dbReference type="PROSITE" id="PS51339">
    <property type="entry name" value="PPASE_MYOTUBULARIN"/>
    <property type="match status" value="1"/>
</dbReference>
<protein>
    <recommendedName>
        <fullName evidence="2">Myotubularin phosphatase domain-containing protein</fullName>
    </recommendedName>
</protein>
<feature type="domain" description="Myotubularin phosphatase" evidence="2">
    <location>
        <begin position="1"/>
        <end position="355"/>
    </location>
</feature>
<reference evidence="3" key="3">
    <citation type="submission" date="2025-09" db="UniProtKB">
        <authorList>
            <consortium name="Ensembl"/>
        </authorList>
    </citation>
    <scope>IDENTIFICATION</scope>
</reference>
<dbReference type="Ensembl" id="ENSOTST00005190576.1">
    <property type="protein sequence ID" value="ENSOTSP00005151504.1"/>
    <property type="gene ID" value="ENSOTSG00005075257.1"/>
</dbReference>
<dbReference type="GeneTree" id="ENSGT00940000163547"/>
<evidence type="ECO:0000313" key="4">
    <source>
        <dbReference type="Proteomes" id="UP000694402"/>
    </source>
</evidence>
<dbReference type="InterPro" id="IPR029021">
    <property type="entry name" value="Prot-tyrosine_phosphatase-like"/>
</dbReference>
<evidence type="ECO:0000256" key="1">
    <source>
        <dbReference type="ARBA" id="ARBA00007471"/>
    </source>
</evidence>
<evidence type="ECO:0000313" key="3">
    <source>
        <dbReference type="Ensembl" id="ENSOTSP00005151504.1"/>
    </source>
</evidence>
<gene>
    <name evidence="3" type="primary">FAM124B</name>
</gene>
<dbReference type="PANTHER" id="PTHR10807">
    <property type="entry name" value="MYOTUBULARIN-RELATED"/>
    <property type="match status" value="1"/>
</dbReference>
<dbReference type="GO" id="GO:0046856">
    <property type="term" value="P:phosphatidylinositol dephosphorylation"/>
    <property type="evidence" value="ECO:0007669"/>
    <property type="project" value="TreeGrafter"/>
</dbReference>
<dbReference type="GO" id="GO:0019903">
    <property type="term" value="F:protein phosphatase binding"/>
    <property type="evidence" value="ECO:0007669"/>
    <property type="project" value="TreeGrafter"/>
</dbReference>
<comment type="similarity">
    <text evidence="1">Belongs to the protein-tyrosine phosphatase family. Non-receptor class myotubularin subfamily.</text>
</comment>
<reference evidence="3" key="2">
    <citation type="submission" date="2025-08" db="UniProtKB">
        <authorList>
            <consortium name="Ensembl"/>
        </authorList>
    </citation>
    <scope>IDENTIFICATION</scope>
</reference>
<proteinExistence type="inferred from homology"/>
<accession>A0AAZ3SEJ0</accession>
<dbReference type="GO" id="GO:0010507">
    <property type="term" value="P:negative regulation of autophagy"/>
    <property type="evidence" value="ECO:0007669"/>
    <property type="project" value="TreeGrafter"/>
</dbReference>
<sequence length="356" mass="40244">DIEVHPPLSRSCSRSLWSLSSLVSVSDMYPFFYRPFKLSLQDQWGISSPPQAYAQMEELQDRYRLKQLLIYNDGLRQPNPPLTQRTRCREDTLLLQSVIDSSGLGYIVDTRSKQYAQQTRMTEGRLESRSSYSCWKRLHCQLERRKVPQESLIKLVEACGDHSHSVDCLLSKLENSQFFHGLDGHTVLVHGSKVTDTTLLVSSLAQLILDPNTRTLAGFLCVYKVGHQHPVLMMLLDCVWQLARQFPLAAGFSEPVLLRLANEVYASDYGTFLCNSDQERAKERTHCLFQSLLRPCEREHYSTPCMSLLSWSSGPLSSHSPCSSGEVSYSTTGRSGAALPFSSPLTYAECWMGESK</sequence>
<dbReference type="SUPFAM" id="SSF52799">
    <property type="entry name" value="(Phosphotyrosine protein) phosphatases II"/>
    <property type="match status" value="1"/>
</dbReference>
<organism evidence="3 4">
    <name type="scientific">Oncorhynchus tshawytscha</name>
    <name type="common">Chinook salmon</name>
    <name type="synonym">Salmo tshawytscha</name>
    <dbReference type="NCBI Taxonomy" id="74940"/>
    <lineage>
        <taxon>Eukaryota</taxon>
        <taxon>Metazoa</taxon>
        <taxon>Chordata</taxon>
        <taxon>Craniata</taxon>
        <taxon>Vertebrata</taxon>
        <taxon>Euteleostomi</taxon>
        <taxon>Actinopterygii</taxon>
        <taxon>Neopterygii</taxon>
        <taxon>Teleostei</taxon>
        <taxon>Protacanthopterygii</taxon>
        <taxon>Salmoniformes</taxon>
        <taxon>Salmonidae</taxon>
        <taxon>Salmoninae</taxon>
        <taxon>Oncorhynchus</taxon>
    </lineage>
</organism>
<dbReference type="Pfam" id="PF06602">
    <property type="entry name" value="Myotub-related"/>
    <property type="match status" value="2"/>
</dbReference>
<dbReference type="GO" id="GO:0005737">
    <property type="term" value="C:cytoplasm"/>
    <property type="evidence" value="ECO:0007669"/>
    <property type="project" value="TreeGrafter"/>
</dbReference>
<reference evidence="4" key="1">
    <citation type="journal article" date="2018" name="PLoS ONE">
        <title>Chinook salmon (Oncorhynchus tshawytscha) genome and transcriptome.</title>
        <authorList>
            <person name="Christensen K.A."/>
            <person name="Leong J.S."/>
            <person name="Sakhrani D."/>
            <person name="Biagi C.A."/>
            <person name="Minkley D.R."/>
            <person name="Withler R.E."/>
            <person name="Rondeau E.B."/>
            <person name="Koop B.F."/>
            <person name="Devlin R.H."/>
        </authorList>
    </citation>
    <scope>NUCLEOTIDE SEQUENCE [LARGE SCALE GENOMIC DNA]</scope>
</reference>